<dbReference type="Gene3D" id="3.40.30.10">
    <property type="entry name" value="Glutaredoxin"/>
    <property type="match status" value="1"/>
</dbReference>
<dbReference type="SUPFAM" id="SSF48208">
    <property type="entry name" value="Six-hairpin glycosidases"/>
    <property type="match status" value="1"/>
</dbReference>
<protein>
    <recommendedName>
        <fullName evidence="1">Spermatogenesis-associated protein 20-like TRX domain-containing protein</fullName>
    </recommendedName>
</protein>
<dbReference type="PANTHER" id="PTHR42899:SF1">
    <property type="entry name" value="SPERMATOGENESIS-ASSOCIATED PROTEIN 20"/>
    <property type="match status" value="1"/>
</dbReference>
<evidence type="ECO:0000259" key="1">
    <source>
        <dbReference type="Pfam" id="PF03190"/>
    </source>
</evidence>
<dbReference type="InterPro" id="IPR024705">
    <property type="entry name" value="Ssp411"/>
</dbReference>
<dbReference type="RefSeq" id="WP_004094769.1">
    <property type="nucleotide sequence ID" value="NZ_AFGF01000066.1"/>
</dbReference>
<dbReference type="SUPFAM" id="SSF52833">
    <property type="entry name" value="Thioredoxin-like"/>
    <property type="match status" value="1"/>
</dbReference>
<dbReference type="AlphaFoldDB" id="F7NI68"/>
<organism evidence="2 3">
    <name type="scientific">Acetonema longum DSM 6540</name>
    <dbReference type="NCBI Taxonomy" id="1009370"/>
    <lineage>
        <taxon>Bacteria</taxon>
        <taxon>Bacillati</taxon>
        <taxon>Bacillota</taxon>
        <taxon>Negativicutes</taxon>
        <taxon>Acetonemataceae</taxon>
        <taxon>Acetonema</taxon>
    </lineage>
</organism>
<dbReference type="EMBL" id="AFGF01000066">
    <property type="protein sequence ID" value="EGO64300.1"/>
    <property type="molecule type" value="Genomic_DNA"/>
</dbReference>
<dbReference type="InterPro" id="IPR012341">
    <property type="entry name" value="6hp_glycosidase-like_sf"/>
</dbReference>
<dbReference type="Gene3D" id="1.50.10.10">
    <property type="match status" value="2"/>
</dbReference>
<dbReference type="Pfam" id="PF03190">
    <property type="entry name" value="Thioredox_DsbH"/>
    <property type="match status" value="1"/>
</dbReference>
<dbReference type="PIRSF" id="PIRSF006402">
    <property type="entry name" value="UCP006402_thioredoxin"/>
    <property type="match status" value="1"/>
</dbReference>
<gene>
    <name evidence="2" type="ORF">ALO_08830</name>
</gene>
<dbReference type="Proteomes" id="UP000003240">
    <property type="component" value="Unassembled WGS sequence"/>
</dbReference>
<keyword evidence="3" id="KW-1185">Reference proteome</keyword>
<accession>F7NI68</accession>
<dbReference type="eggNOG" id="COG1331">
    <property type="taxonomic scope" value="Bacteria"/>
</dbReference>
<dbReference type="InterPro" id="IPR036249">
    <property type="entry name" value="Thioredoxin-like_sf"/>
</dbReference>
<dbReference type="OrthoDB" id="9762614at2"/>
<evidence type="ECO:0000313" key="3">
    <source>
        <dbReference type="Proteomes" id="UP000003240"/>
    </source>
</evidence>
<proteinExistence type="predicted"/>
<dbReference type="STRING" id="1009370.ALO_08830"/>
<sequence>MERESFEDQEVADLLNQDYIAIKVDREERPDVDHIYMQVCQALTGQGGWPLTIMMTPDKSPFFAGTYFPKNSKWGRPGLMAILTALSQQWRQQRDSLNDYAEEILKSIDAREPGSPYSLLSEEQVHAAFHGLARYFDSEYGGFSSAPKFPTPHNLLFLMRYWRHTGEAKAMDMVEKTLQSMRRGGIYDHLGFGFARYSVDHQWLVPHFEKMLYDNALLCYIYAEAFQATGNKEYAQVAEEIIAYVQRDMTGPAGGFYSAEDADSEGEEGKFYLWTKEEILRALGWTQGTIFADYYHVTAEGNFDAGSSILHTIGREPGEYAAKVGMKPDEFQAMLQDGREKLRELRNQRVHPFKDDKVLTSWNALMIAALAKAARVLDKPQYLFAASQALNFIEIHLTRQDGRLLARHRAGESAYLAYLDDYAYLLWAVIELYETTLSAAYLEMAKGLAGNMVELFWDEKQGGFFFTGSDAEKLISRPKEIYDGATPSGNSAAAYALLRLARITEDADLLTVVERLFEYFAGEVSQAPRAFTFFLMAFDYYLMPPQNIIIAGVKDDIATVSLLKQARKYYMPEVVLVLNSPDQAETLRHTAPHVTGRDRLDGLATAYVCHKFSCQRPVTSVRDLERLLAGIHT</sequence>
<dbReference type="PANTHER" id="PTHR42899">
    <property type="entry name" value="SPERMATOGENESIS-ASSOCIATED PROTEIN 20"/>
    <property type="match status" value="1"/>
</dbReference>
<dbReference type="GO" id="GO:0005975">
    <property type="term" value="P:carbohydrate metabolic process"/>
    <property type="evidence" value="ECO:0007669"/>
    <property type="project" value="InterPro"/>
</dbReference>
<feature type="domain" description="Spermatogenesis-associated protein 20-like TRX" evidence="1">
    <location>
        <begin position="1"/>
        <end position="108"/>
    </location>
</feature>
<evidence type="ECO:0000313" key="2">
    <source>
        <dbReference type="EMBL" id="EGO64300.1"/>
    </source>
</evidence>
<dbReference type="InterPro" id="IPR008928">
    <property type="entry name" value="6-hairpin_glycosidase_sf"/>
</dbReference>
<name>F7NI68_9FIRM</name>
<dbReference type="InterPro" id="IPR004879">
    <property type="entry name" value="Ssp411-like_TRX"/>
</dbReference>
<reference evidence="2 3" key="1">
    <citation type="journal article" date="2011" name="EMBO J.">
        <title>Structural diversity of bacterial flagellar motors.</title>
        <authorList>
            <person name="Chen S."/>
            <person name="Beeby M."/>
            <person name="Murphy G.E."/>
            <person name="Leadbetter J.R."/>
            <person name="Hendrixson D.R."/>
            <person name="Briegel A."/>
            <person name="Li Z."/>
            <person name="Shi J."/>
            <person name="Tocheva E.I."/>
            <person name="Muller A."/>
            <person name="Dobro M.J."/>
            <person name="Jensen G.J."/>
        </authorList>
    </citation>
    <scope>NUCLEOTIDE SEQUENCE [LARGE SCALE GENOMIC DNA]</scope>
    <source>
        <strain evidence="2 3">DSM 6540</strain>
    </source>
</reference>
<comment type="caution">
    <text evidence="2">The sequence shown here is derived from an EMBL/GenBank/DDBJ whole genome shotgun (WGS) entry which is preliminary data.</text>
</comment>